<reference evidence="3 4" key="2">
    <citation type="submission" date="2018-11" db="EMBL/GenBank/DDBJ databases">
        <authorList>
            <consortium name="Pathogen Informatics"/>
        </authorList>
    </citation>
    <scope>NUCLEOTIDE SEQUENCE [LARGE SCALE GENOMIC DNA]</scope>
    <source>
        <strain evidence="3 4">MHpl1</strain>
    </source>
</reference>
<dbReference type="AlphaFoldDB" id="A0A0N4W277"/>
<proteinExistence type="predicted"/>
<accession>A0A0N4W277</accession>
<reference evidence="5" key="1">
    <citation type="submission" date="2017-02" db="UniProtKB">
        <authorList>
            <consortium name="WormBaseParasite"/>
        </authorList>
    </citation>
    <scope>IDENTIFICATION</scope>
</reference>
<evidence type="ECO:0000313" key="3">
    <source>
        <dbReference type="EMBL" id="VDO21702.1"/>
    </source>
</evidence>
<evidence type="ECO:0000313" key="4">
    <source>
        <dbReference type="Proteomes" id="UP000268014"/>
    </source>
</evidence>
<dbReference type="WBParaSite" id="HPLM_0000379901-mRNA-1">
    <property type="protein sequence ID" value="HPLM_0000379901-mRNA-1"/>
    <property type="gene ID" value="HPLM_0000379901"/>
</dbReference>
<name>A0A0N4W277_HAEPC</name>
<feature type="coiled-coil region" evidence="1">
    <location>
        <begin position="173"/>
        <end position="248"/>
    </location>
</feature>
<evidence type="ECO:0000256" key="1">
    <source>
        <dbReference type="SAM" id="Coils"/>
    </source>
</evidence>
<dbReference type="OMA" id="FADCASE"/>
<feature type="compositionally biased region" description="Basic and acidic residues" evidence="2">
    <location>
        <begin position="279"/>
        <end position="292"/>
    </location>
</feature>
<sequence>MSKQSDHHPVSASQLKHLRFEAMSWRSDYDFSKKRQAEERKLIDEIRYKRACIETVSKFPEEEDVQHRIHGFVRFVIDIVRNNRLNDEFTEIRGRRPIFLANWEATLYRSPLERICLEVDHEAERIRSTAENLSMAYEVYGLLILSEGAILFSRKNFFGQDEQGVLLEPSHTADFIRKELEFLEQFRRQVQNEIEEAKRQDENENHSSTFDQIKEMIKDSKKDIHVKHMEIQTEMDNQRESMKKLCEKFEKIKSIATSSKTDQEEREHIEHLKHTKKHSEHEQQRSKPKEVNSEEPGEDLLDLDYDYEEPENHDDSINTPSYVSDDDNTGQQRYPGHHKKLELESRLTEIREFLMENQGVPERKISEDNPMRPQERYLVCSFCLAKGRHYSDSCPTYVSVKSRMKRARCKQCLDSRHNTEHCRNETRQCMYCRSKKHNKALYTLPEEIQECYKEVEEIEHELDNFEEYYEPRVPPD</sequence>
<evidence type="ECO:0000313" key="5">
    <source>
        <dbReference type="WBParaSite" id="HPLM_0000379901-mRNA-1"/>
    </source>
</evidence>
<dbReference type="EMBL" id="UZAF01016147">
    <property type="protein sequence ID" value="VDO21702.1"/>
    <property type="molecule type" value="Genomic_DNA"/>
</dbReference>
<organism evidence="5">
    <name type="scientific">Haemonchus placei</name>
    <name type="common">Barber's pole worm</name>
    <dbReference type="NCBI Taxonomy" id="6290"/>
    <lineage>
        <taxon>Eukaryota</taxon>
        <taxon>Metazoa</taxon>
        <taxon>Ecdysozoa</taxon>
        <taxon>Nematoda</taxon>
        <taxon>Chromadorea</taxon>
        <taxon>Rhabditida</taxon>
        <taxon>Rhabditina</taxon>
        <taxon>Rhabditomorpha</taxon>
        <taxon>Strongyloidea</taxon>
        <taxon>Trichostrongylidae</taxon>
        <taxon>Haemonchus</taxon>
    </lineage>
</organism>
<gene>
    <name evidence="3" type="ORF">HPLM_LOCUS3791</name>
</gene>
<feature type="compositionally biased region" description="Acidic residues" evidence="2">
    <location>
        <begin position="293"/>
        <end position="312"/>
    </location>
</feature>
<feature type="region of interest" description="Disordered" evidence="2">
    <location>
        <begin position="257"/>
        <end position="337"/>
    </location>
</feature>
<keyword evidence="4" id="KW-1185">Reference proteome</keyword>
<feature type="compositionally biased region" description="Basic and acidic residues" evidence="2">
    <location>
        <begin position="261"/>
        <end position="272"/>
    </location>
</feature>
<keyword evidence="1" id="KW-0175">Coiled coil</keyword>
<dbReference type="OrthoDB" id="5819252at2759"/>
<dbReference type="Proteomes" id="UP000268014">
    <property type="component" value="Unassembled WGS sequence"/>
</dbReference>
<evidence type="ECO:0000256" key="2">
    <source>
        <dbReference type="SAM" id="MobiDB-lite"/>
    </source>
</evidence>
<protein>
    <submittedName>
        <fullName evidence="5">CCHC-type domain-containing protein</fullName>
    </submittedName>
</protein>